<evidence type="ECO:0000313" key="1">
    <source>
        <dbReference type="EMBL" id="ADU00742.1"/>
    </source>
</evidence>
<dbReference type="InterPro" id="IPR025101">
    <property type="entry name" value="DUF4012"/>
</dbReference>
<evidence type="ECO:0008006" key="3">
    <source>
        <dbReference type="Google" id="ProtNLM"/>
    </source>
</evidence>
<keyword evidence="2" id="KW-1185">Reference proteome</keyword>
<reference evidence="1 2" key="1">
    <citation type="journal article" date="2011" name="Stand. Genomic Sci.">
        <title>Complete genome sequence of Mycobacterium sp. strain (Spyr1) and reclassification to Mycobacterium gilvum Spyr1.</title>
        <authorList>
            <person name="Kallimanis A."/>
            <person name="Karabika E."/>
            <person name="Mavromatis K."/>
            <person name="Lapidus A."/>
            <person name="Labutti K.M."/>
            <person name="Liolios K."/>
            <person name="Ivanova N."/>
            <person name="Goodwin L."/>
            <person name="Woyke T."/>
            <person name="Velentzas A.D."/>
            <person name="Perisynakis A."/>
            <person name="Ouzounis C.C."/>
            <person name="Kyrpides N.C."/>
            <person name="Koukkou A.I."/>
            <person name="Drainas C."/>
        </authorList>
    </citation>
    <scope>NUCLEOTIDE SEQUENCE [LARGE SCALE GENOMIC DNA]</scope>
    <source>
        <strain evidence="2">DSM 45189 / LMG 24558 / Spyr1</strain>
    </source>
</reference>
<dbReference type="AlphaFoldDB" id="E6TBN0"/>
<dbReference type="HOGENOM" id="CLU_020572_1_0_11"/>
<dbReference type="EMBL" id="CP002385">
    <property type="protein sequence ID" value="ADU00742.1"/>
    <property type="molecule type" value="Genomic_DNA"/>
</dbReference>
<sequence length="574" mass="61381">MVFLILGLGVWVAVGAFQAKSNLEAARSHAQDAKEALLDGNTEAASQSADEALVSARDARDATHSLAWNIASGLPWLGSPFKTGQQVTEVVLGLASDVLRPAADVGLTIAPDRLYRDGRVDVELLRSQEAQLSELAASATRLNGDAAAITDPRYVSLLSDARNQLQSQISSVASIIENTALAARLAPSMMGVDGPRTYFMGFQTPAEARGTGGLLGGYGILRFDNGAPTVDTLAPNTGLEEAVAPVDFGFEYDQQYGFNQPFFDFRNSNISPHFPYAAQIWKGMWFEQTGQEVDGVIAIDPIALSYILGAVGPVSTPAGEVISKENVVELTLSTAYKRFSTDQVARKQYLQDIANAVVRKMTGPVGSPRQLLDALGRGVSERRIAVWSSNPEDQKLLEETPLAHVLPDDSAPYAGVVINNLGGNKLDYYLKTQIEYAADECRGETRASTVTVKLTNAVPNEPLPDYVAGSAGLSPELGFTVPAGTNITSVRLFATKGSELSSAILNGERVPAIKYTERGHPVFEVQVIITPGQTADISFQMSEPTAPGAPRVPIQPLVDSTKPVISVPECRDRH</sequence>
<accession>E6TBN0</accession>
<evidence type="ECO:0000313" key="2">
    <source>
        <dbReference type="Proteomes" id="UP000008916"/>
    </source>
</evidence>
<dbReference type="Proteomes" id="UP000008916">
    <property type="component" value="Chromosome"/>
</dbReference>
<gene>
    <name evidence="1" type="ordered locus">Mspyr1_41810</name>
</gene>
<name>E6TBN0_MYCSR</name>
<dbReference type="Pfam" id="PF13196">
    <property type="entry name" value="DUF4012"/>
    <property type="match status" value="1"/>
</dbReference>
<organism evidence="1 2">
    <name type="scientific">Mycolicibacterium gilvum (strain DSM 45189 / LMG 24558 / Spyr1)</name>
    <name type="common">Mycobacterium gilvum</name>
    <dbReference type="NCBI Taxonomy" id="278137"/>
    <lineage>
        <taxon>Bacteria</taxon>
        <taxon>Bacillati</taxon>
        <taxon>Actinomycetota</taxon>
        <taxon>Actinomycetes</taxon>
        <taxon>Mycobacteriales</taxon>
        <taxon>Mycobacteriaceae</taxon>
        <taxon>Mycolicibacterium</taxon>
    </lineage>
</organism>
<protein>
    <recommendedName>
        <fullName evidence="3">DUF4012 domain-containing protein</fullName>
    </recommendedName>
</protein>
<dbReference type="KEGG" id="msp:Mspyr1_41810"/>
<proteinExistence type="predicted"/>